<sequence>MRCPSVGSGRTSAMSSSPDSTRSMWAPAIIVTVLLVLSNAPTPLYVFWQAQHGFSSAVLSALFSSYIIGLLLCLLGAPWLEVRIGGRLMLLASLAAAMLACLTFIAARTLEALVLARFISGAAVATALTVGVEAVLDAGRDKGASAGSLVASGAVSLGAALGPLLAGSVAFAIPEPSAAVFLTELLLLVGGVAAFARLRHRERRGRPGPGGSALQGFSDKRVIAPGAAMFGVSLSATAFSLSLGPSVLMQFGGQPSPLLAGAMAGGLFAAATLAQLPGRRLGVPLLFAAAGALIVSSMCLLILALWAGNAGLAVASALLGGCAYGLSQLGGLSLIARNLPHERRTAATALFNIGGYVPAAAAPLCVGLAIDQLGFTRAVLVFAVLLGMAAIVTTTFAIGAAKRLEGPSRGFTGPGRGREDASGAENSVADTACRPSDLPRRAPAPGAGSHAPRRPRSRRSPATPLQPRSHPACASSAA</sequence>
<dbReference type="GO" id="GO:0022857">
    <property type="term" value="F:transmembrane transporter activity"/>
    <property type="evidence" value="ECO:0007669"/>
    <property type="project" value="InterPro"/>
</dbReference>
<evidence type="ECO:0000256" key="8">
    <source>
        <dbReference type="SAM" id="Phobius"/>
    </source>
</evidence>
<dbReference type="EMBL" id="QHHQ01000013">
    <property type="protein sequence ID" value="RAH96374.1"/>
    <property type="molecule type" value="Genomic_DNA"/>
</dbReference>
<dbReference type="PANTHER" id="PTHR23517">
    <property type="entry name" value="RESISTANCE PROTEIN MDTM, PUTATIVE-RELATED-RELATED"/>
    <property type="match status" value="1"/>
</dbReference>
<feature type="transmembrane region" description="Helical" evidence="8">
    <location>
        <begin position="285"/>
        <end position="306"/>
    </location>
</feature>
<keyword evidence="10" id="KW-1185">Reference proteome</keyword>
<keyword evidence="6 8" id="KW-0472">Membrane</keyword>
<feature type="transmembrane region" description="Helical" evidence="8">
    <location>
        <begin position="54"/>
        <end position="76"/>
    </location>
</feature>
<feature type="transmembrane region" description="Helical" evidence="8">
    <location>
        <begin position="312"/>
        <end position="335"/>
    </location>
</feature>
<feature type="transmembrane region" description="Helical" evidence="8">
    <location>
        <begin position="24"/>
        <end position="48"/>
    </location>
</feature>
<feature type="transmembrane region" description="Helical" evidence="8">
    <location>
        <begin position="255"/>
        <end position="273"/>
    </location>
</feature>
<protein>
    <submittedName>
        <fullName evidence="9">MFS transporter</fullName>
    </submittedName>
</protein>
<dbReference type="PANTHER" id="PTHR23517:SF13">
    <property type="entry name" value="MAJOR FACILITATOR SUPERFAMILY MFS_1"/>
    <property type="match status" value="1"/>
</dbReference>
<dbReference type="Pfam" id="PF07690">
    <property type="entry name" value="MFS_1"/>
    <property type="match status" value="1"/>
</dbReference>
<evidence type="ECO:0000256" key="3">
    <source>
        <dbReference type="ARBA" id="ARBA00022475"/>
    </source>
</evidence>
<dbReference type="Gene3D" id="1.20.1250.20">
    <property type="entry name" value="MFS general substrate transporter like domains"/>
    <property type="match status" value="1"/>
</dbReference>
<accession>A0A8B2NM72</accession>
<evidence type="ECO:0000256" key="5">
    <source>
        <dbReference type="ARBA" id="ARBA00022989"/>
    </source>
</evidence>
<dbReference type="SUPFAM" id="SSF103473">
    <property type="entry name" value="MFS general substrate transporter"/>
    <property type="match status" value="1"/>
</dbReference>
<evidence type="ECO:0000256" key="7">
    <source>
        <dbReference type="SAM" id="MobiDB-lite"/>
    </source>
</evidence>
<evidence type="ECO:0000256" key="6">
    <source>
        <dbReference type="ARBA" id="ARBA00023136"/>
    </source>
</evidence>
<feature type="transmembrane region" description="Helical" evidence="8">
    <location>
        <begin position="376"/>
        <end position="401"/>
    </location>
</feature>
<feature type="transmembrane region" description="Helical" evidence="8">
    <location>
        <begin position="113"/>
        <end position="136"/>
    </location>
</feature>
<organism evidence="9 10">
    <name type="scientific">Acuticoccus sediminis</name>
    <dbReference type="NCBI Taxonomy" id="2184697"/>
    <lineage>
        <taxon>Bacteria</taxon>
        <taxon>Pseudomonadati</taxon>
        <taxon>Pseudomonadota</taxon>
        <taxon>Alphaproteobacteria</taxon>
        <taxon>Hyphomicrobiales</taxon>
        <taxon>Amorphaceae</taxon>
        <taxon>Acuticoccus</taxon>
    </lineage>
</organism>
<feature type="region of interest" description="Disordered" evidence="7">
    <location>
        <begin position="1"/>
        <end position="21"/>
    </location>
</feature>
<dbReference type="InterPro" id="IPR036259">
    <property type="entry name" value="MFS_trans_sf"/>
</dbReference>
<feature type="transmembrane region" description="Helical" evidence="8">
    <location>
        <begin position="179"/>
        <end position="198"/>
    </location>
</feature>
<dbReference type="AlphaFoldDB" id="A0A8B2NM72"/>
<evidence type="ECO:0000256" key="4">
    <source>
        <dbReference type="ARBA" id="ARBA00022692"/>
    </source>
</evidence>
<keyword evidence="2" id="KW-0813">Transport</keyword>
<evidence type="ECO:0000256" key="2">
    <source>
        <dbReference type="ARBA" id="ARBA00022448"/>
    </source>
</evidence>
<dbReference type="InterPro" id="IPR011701">
    <property type="entry name" value="MFS"/>
</dbReference>
<evidence type="ECO:0000313" key="10">
    <source>
        <dbReference type="Proteomes" id="UP000249590"/>
    </source>
</evidence>
<feature type="compositionally biased region" description="Polar residues" evidence="7">
    <location>
        <begin position="8"/>
        <end position="21"/>
    </location>
</feature>
<reference evidence="9 10" key="1">
    <citation type="submission" date="2018-05" db="EMBL/GenBank/DDBJ databases">
        <title>Acuticoccus sediminis sp. nov., isolated from deep-sea sediment of Indian Ocean.</title>
        <authorList>
            <person name="Liu X."/>
            <person name="Lai Q."/>
            <person name="Du Y."/>
            <person name="Sun F."/>
            <person name="Zhang X."/>
            <person name="Wang S."/>
            <person name="Shao Z."/>
        </authorList>
    </citation>
    <scope>NUCLEOTIDE SEQUENCE [LARGE SCALE GENOMIC DNA]</scope>
    <source>
        <strain evidence="9 10">PTG4-2</strain>
    </source>
</reference>
<keyword evidence="3" id="KW-1003">Cell membrane</keyword>
<keyword evidence="5 8" id="KW-1133">Transmembrane helix</keyword>
<name>A0A8B2NM72_9HYPH</name>
<keyword evidence="4 8" id="KW-0812">Transmembrane</keyword>
<evidence type="ECO:0000256" key="1">
    <source>
        <dbReference type="ARBA" id="ARBA00004651"/>
    </source>
</evidence>
<dbReference type="Proteomes" id="UP000249590">
    <property type="component" value="Unassembled WGS sequence"/>
</dbReference>
<feature type="transmembrane region" description="Helical" evidence="8">
    <location>
        <begin position="347"/>
        <end position="370"/>
    </location>
</feature>
<dbReference type="GO" id="GO:0005886">
    <property type="term" value="C:plasma membrane"/>
    <property type="evidence" value="ECO:0007669"/>
    <property type="project" value="UniProtKB-SubCell"/>
</dbReference>
<dbReference type="InterPro" id="IPR050171">
    <property type="entry name" value="MFS_Transporters"/>
</dbReference>
<evidence type="ECO:0000313" key="9">
    <source>
        <dbReference type="EMBL" id="RAH96374.1"/>
    </source>
</evidence>
<feature type="region of interest" description="Disordered" evidence="7">
    <location>
        <begin position="407"/>
        <end position="478"/>
    </location>
</feature>
<comment type="subcellular location">
    <subcellularLocation>
        <location evidence="1">Cell membrane</location>
        <topology evidence="1">Multi-pass membrane protein</topology>
    </subcellularLocation>
</comment>
<feature type="transmembrane region" description="Helical" evidence="8">
    <location>
        <begin position="148"/>
        <end position="173"/>
    </location>
</feature>
<comment type="caution">
    <text evidence="9">The sequence shown here is derived from an EMBL/GenBank/DDBJ whole genome shotgun (WGS) entry which is preliminary data.</text>
</comment>
<proteinExistence type="predicted"/>
<gene>
    <name evidence="9" type="ORF">DLJ53_32505</name>
</gene>
<feature type="transmembrane region" description="Helical" evidence="8">
    <location>
        <begin position="222"/>
        <end position="243"/>
    </location>
</feature>
<feature type="transmembrane region" description="Helical" evidence="8">
    <location>
        <begin position="88"/>
        <end position="107"/>
    </location>
</feature>